<evidence type="ECO:0000256" key="7">
    <source>
        <dbReference type="RuleBase" id="RU364083"/>
    </source>
</evidence>
<dbReference type="NCBIfam" id="TIGR01187">
    <property type="entry name" value="potA"/>
    <property type="match status" value="1"/>
</dbReference>
<dbReference type="Gene3D" id="2.40.50.100">
    <property type="match status" value="1"/>
</dbReference>
<dbReference type="Pfam" id="PF00005">
    <property type="entry name" value="ABC_tran"/>
    <property type="match status" value="1"/>
</dbReference>
<evidence type="ECO:0000259" key="8">
    <source>
        <dbReference type="PROSITE" id="PS50893"/>
    </source>
</evidence>
<dbReference type="InterPro" id="IPR050093">
    <property type="entry name" value="ABC_SmlMolc_Importer"/>
</dbReference>
<dbReference type="KEGG" id="dwd:DSCW_62330"/>
<comment type="catalytic activity">
    <reaction evidence="7">
        <text>ATP + H2O + polyamine-[polyamine-binding protein]Side 1 = ADP + phosphate + polyamineSide 2 + [polyamine-binding protein]Side 1.</text>
        <dbReference type="EC" id="7.6.2.11"/>
    </reaction>
</comment>
<evidence type="ECO:0000256" key="1">
    <source>
        <dbReference type="ARBA" id="ARBA00022448"/>
    </source>
</evidence>
<dbReference type="GO" id="GO:0016887">
    <property type="term" value="F:ATP hydrolysis activity"/>
    <property type="evidence" value="ECO:0007669"/>
    <property type="project" value="InterPro"/>
</dbReference>
<dbReference type="EC" id="7.6.2.11" evidence="7"/>
<dbReference type="GO" id="GO:0043190">
    <property type="term" value="C:ATP-binding cassette (ABC) transporter complex"/>
    <property type="evidence" value="ECO:0007669"/>
    <property type="project" value="InterPro"/>
</dbReference>
<keyword evidence="6 7" id="KW-0472">Membrane</keyword>
<proteinExistence type="inferred from homology"/>
<sequence>MIDLELKNITKKFGDFTAVSDFSLQVEKGEFISFLGPSGCGKTTTLRMIAGFIEPTHGEILIQGNRVNGVPPNHRDTGMVFQNYALFPHMTVFENVAFGLKYRDVPKKEIKVRVREILEMVQLPDVENRKPSQLSGGQQQRIALARALVIRPKVLLFDEPLSNLDAKLRESLRVELREIQQEVGITSIFVTHDQEEALALSDRIVVINEGKVTQIDSPRNVYENPGTIFIGDFIGQSNFLNGRIFSIDDDRVRVSLQNGLQIGAALATEKLAENDSVKVLIRAERIRVSSAPRKNHLEDETNVLKGTIRETSYLGSNIHYYIRLENGDRLMAIEQTAEKKPFTRGDEVFIEFGTKSSRCFQIEMKGPDTP</sequence>
<evidence type="ECO:0000313" key="10">
    <source>
        <dbReference type="Proteomes" id="UP000427769"/>
    </source>
</evidence>
<dbReference type="InterPro" id="IPR013611">
    <property type="entry name" value="Transp-assoc_OB_typ2"/>
</dbReference>
<dbReference type="InterPro" id="IPR027417">
    <property type="entry name" value="P-loop_NTPase"/>
</dbReference>
<keyword evidence="2 7" id="KW-1003">Cell membrane</keyword>
<keyword evidence="3 7" id="KW-0547">Nucleotide-binding</keyword>
<keyword evidence="1 7" id="KW-0813">Transport</keyword>
<dbReference type="RefSeq" id="WP_155307410.1">
    <property type="nucleotide sequence ID" value="NZ_AP021875.1"/>
</dbReference>
<dbReference type="PROSITE" id="PS00211">
    <property type="entry name" value="ABC_TRANSPORTER_1"/>
    <property type="match status" value="1"/>
</dbReference>
<evidence type="ECO:0000256" key="2">
    <source>
        <dbReference type="ARBA" id="ARBA00022475"/>
    </source>
</evidence>
<dbReference type="Gene3D" id="2.40.50.140">
    <property type="entry name" value="Nucleic acid-binding proteins"/>
    <property type="match status" value="1"/>
</dbReference>
<keyword evidence="5 7" id="KW-1278">Translocase</keyword>
<dbReference type="Proteomes" id="UP000427769">
    <property type="component" value="Chromosome"/>
</dbReference>
<dbReference type="PROSITE" id="PS50893">
    <property type="entry name" value="ABC_TRANSPORTER_2"/>
    <property type="match status" value="1"/>
</dbReference>
<dbReference type="Gene3D" id="3.40.50.300">
    <property type="entry name" value="P-loop containing nucleotide triphosphate hydrolases"/>
    <property type="match status" value="1"/>
</dbReference>
<dbReference type="EMBL" id="AP021875">
    <property type="protein sequence ID" value="BBO78816.1"/>
    <property type="molecule type" value="Genomic_DNA"/>
</dbReference>
<dbReference type="InterPro" id="IPR008995">
    <property type="entry name" value="Mo/tungstate-bd_C_term_dom"/>
</dbReference>
<dbReference type="GO" id="GO:0005524">
    <property type="term" value="F:ATP binding"/>
    <property type="evidence" value="ECO:0007669"/>
    <property type="project" value="UniProtKB-KW"/>
</dbReference>
<comment type="similarity">
    <text evidence="7">Belongs to the ABC transporter superfamily. Spermidine/putrescine importer (TC 3.A.1.11.1) family.</text>
</comment>
<dbReference type="Pfam" id="PF08402">
    <property type="entry name" value="TOBE_2"/>
    <property type="match status" value="1"/>
</dbReference>
<name>A0A5K7ZAE5_9BACT</name>
<dbReference type="SUPFAM" id="SSF52540">
    <property type="entry name" value="P-loop containing nucleoside triphosphate hydrolases"/>
    <property type="match status" value="1"/>
</dbReference>
<evidence type="ECO:0000256" key="3">
    <source>
        <dbReference type="ARBA" id="ARBA00022741"/>
    </source>
</evidence>
<accession>A0A5K7ZAE5</accession>
<protein>
    <recommendedName>
        <fullName evidence="7">Spermidine/putrescine import ATP-binding protein PotA</fullName>
        <ecNumber evidence="7">7.6.2.11</ecNumber>
    </recommendedName>
</protein>
<dbReference type="InterPro" id="IPR012340">
    <property type="entry name" value="NA-bd_OB-fold"/>
</dbReference>
<evidence type="ECO:0000313" key="9">
    <source>
        <dbReference type="EMBL" id="BBO78816.1"/>
    </source>
</evidence>
<dbReference type="SUPFAM" id="SSF50331">
    <property type="entry name" value="MOP-like"/>
    <property type="match status" value="1"/>
</dbReference>
<dbReference type="PANTHER" id="PTHR42781">
    <property type="entry name" value="SPERMIDINE/PUTRESCINE IMPORT ATP-BINDING PROTEIN POTA"/>
    <property type="match status" value="1"/>
</dbReference>
<comment type="subunit">
    <text evidence="7">The complex is composed of two ATP-binding proteins (PotA), two transmembrane proteins (PotB and PotC) and a solute-binding protein (PotD).</text>
</comment>
<keyword evidence="4 7" id="KW-0067">ATP-binding</keyword>
<reference evidence="9 10" key="1">
    <citation type="submission" date="2019-11" db="EMBL/GenBank/DDBJ databases">
        <title>Comparative genomics of hydrocarbon-degrading Desulfosarcina strains.</title>
        <authorList>
            <person name="Watanabe M."/>
            <person name="Kojima H."/>
            <person name="Fukui M."/>
        </authorList>
    </citation>
    <scope>NUCLEOTIDE SEQUENCE [LARGE SCALE GENOMIC DNA]</scope>
    <source>
        <strain evidence="9 10">PP31</strain>
    </source>
</reference>
<dbReference type="InterPro" id="IPR003439">
    <property type="entry name" value="ABC_transporter-like_ATP-bd"/>
</dbReference>
<evidence type="ECO:0000256" key="4">
    <source>
        <dbReference type="ARBA" id="ARBA00022840"/>
    </source>
</evidence>
<dbReference type="PANTHER" id="PTHR42781:SF4">
    <property type="entry name" value="SPERMIDINE_PUTRESCINE IMPORT ATP-BINDING PROTEIN POTA"/>
    <property type="match status" value="1"/>
</dbReference>
<keyword evidence="10" id="KW-1185">Reference proteome</keyword>
<gene>
    <name evidence="9" type="primary">potG</name>
    <name evidence="7" type="synonym">potA</name>
    <name evidence="9" type="ORF">DSCW_62330</name>
</gene>
<dbReference type="AlphaFoldDB" id="A0A5K7ZAE5"/>
<feature type="domain" description="ABC transporter" evidence="8">
    <location>
        <begin position="4"/>
        <end position="234"/>
    </location>
</feature>
<dbReference type="FunFam" id="3.40.50.300:FF:000042">
    <property type="entry name" value="Maltose/maltodextrin ABC transporter, ATP-binding protein"/>
    <property type="match status" value="1"/>
</dbReference>
<organism evidence="9 10">
    <name type="scientific">Desulfosarcina widdelii</name>
    <dbReference type="NCBI Taxonomy" id="947919"/>
    <lineage>
        <taxon>Bacteria</taxon>
        <taxon>Pseudomonadati</taxon>
        <taxon>Thermodesulfobacteriota</taxon>
        <taxon>Desulfobacteria</taxon>
        <taxon>Desulfobacterales</taxon>
        <taxon>Desulfosarcinaceae</taxon>
        <taxon>Desulfosarcina</taxon>
    </lineage>
</organism>
<dbReference type="SMART" id="SM00382">
    <property type="entry name" value="AAA"/>
    <property type="match status" value="1"/>
</dbReference>
<dbReference type="OrthoDB" id="9809450at2"/>
<evidence type="ECO:0000256" key="6">
    <source>
        <dbReference type="ARBA" id="ARBA00023136"/>
    </source>
</evidence>
<dbReference type="GO" id="GO:0015417">
    <property type="term" value="F:ABC-type polyamine transporter activity"/>
    <property type="evidence" value="ECO:0007669"/>
    <property type="project" value="UniProtKB-EC"/>
</dbReference>
<evidence type="ECO:0000256" key="5">
    <source>
        <dbReference type="ARBA" id="ARBA00022967"/>
    </source>
</evidence>
<dbReference type="InterPro" id="IPR003593">
    <property type="entry name" value="AAA+_ATPase"/>
</dbReference>
<dbReference type="InterPro" id="IPR017871">
    <property type="entry name" value="ABC_transporter-like_CS"/>
</dbReference>
<dbReference type="InterPro" id="IPR005893">
    <property type="entry name" value="PotA-like"/>
</dbReference>
<comment type="function">
    <text evidence="7">Part of the ABC transporter complex PotABCD involved in spermidine/putrescine import. Responsible for energy coupling to the transport system.</text>
</comment>